<dbReference type="Proteomes" id="UP000077098">
    <property type="component" value="Unassembled WGS sequence"/>
</dbReference>
<evidence type="ECO:0000313" key="2">
    <source>
        <dbReference type="EMBL" id="OAE47860.1"/>
    </source>
</evidence>
<name>A0A176XES4_AGRTU</name>
<sequence length="235" mass="26043">MISESLWKTCQVCKKQISVKANVCPNCGHRYGRFKKLKWVAVGLISFTVLAAIFAPDKPGRKSDTAKTSATVTADNSQMVGIPEAQSKFIEVIPQFEKRFVAAKNELLQSSLRDQRREAILASFGGQLRVTDWVGTLRKLETNGDGKAVITVRIAPNIDLLTWNNSLSDSFHGTLIDKDTQLYSVLTNMAVGDRVRVSGNFFPSDADGVFENSMTIRGAMTAPEFIFRFTEISKQ</sequence>
<keyword evidence="1" id="KW-0812">Transmembrane</keyword>
<comment type="caution">
    <text evidence="2">The sequence shown here is derived from an EMBL/GenBank/DDBJ whole genome shotgun (WGS) entry which is preliminary data.</text>
</comment>
<protein>
    <submittedName>
        <fullName evidence="2">Uncharacterized protein</fullName>
    </submittedName>
</protein>
<evidence type="ECO:0000256" key="1">
    <source>
        <dbReference type="SAM" id="Phobius"/>
    </source>
</evidence>
<evidence type="ECO:0000313" key="3">
    <source>
        <dbReference type="Proteomes" id="UP000077098"/>
    </source>
</evidence>
<accession>A0A176XES4</accession>
<organism evidence="2 3">
    <name type="scientific">Agrobacterium tumefaciens</name>
    <dbReference type="NCBI Taxonomy" id="358"/>
    <lineage>
        <taxon>Bacteria</taxon>
        <taxon>Pseudomonadati</taxon>
        <taxon>Pseudomonadota</taxon>
        <taxon>Alphaproteobacteria</taxon>
        <taxon>Hyphomicrobiales</taxon>
        <taxon>Rhizobiaceae</taxon>
        <taxon>Rhizobium/Agrobacterium group</taxon>
        <taxon>Agrobacterium</taxon>
        <taxon>Agrobacterium tumefaciens complex</taxon>
    </lineage>
</organism>
<dbReference type="RefSeq" id="WP_063948280.1">
    <property type="nucleotide sequence ID" value="NZ_LXPS01000009.1"/>
</dbReference>
<reference evidence="2 3" key="1">
    <citation type="submission" date="2016-05" db="EMBL/GenBank/DDBJ databases">
        <authorList>
            <person name="Lavstsen T."/>
            <person name="Jespersen J.S."/>
        </authorList>
    </citation>
    <scope>NUCLEOTIDE SEQUENCE [LARGE SCALE GENOMIC DNA]</scope>
    <source>
        <strain evidence="2 3">KCJ1736</strain>
    </source>
</reference>
<dbReference type="AlphaFoldDB" id="A0A176XES4"/>
<proteinExistence type="predicted"/>
<feature type="transmembrane region" description="Helical" evidence="1">
    <location>
        <begin position="39"/>
        <end position="56"/>
    </location>
</feature>
<dbReference type="EMBL" id="LXPS01000009">
    <property type="protein sequence ID" value="OAE47860.1"/>
    <property type="molecule type" value="Genomic_DNA"/>
</dbReference>
<gene>
    <name evidence="2" type="ORF">A7J57_06435</name>
</gene>
<keyword evidence="1" id="KW-1133">Transmembrane helix</keyword>
<keyword evidence="1" id="KW-0472">Membrane</keyword>